<evidence type="ECO:0000256" key="1">
    <source>
        <dbReference type="ARBA" id="ARBA00004196"/>
    </source>
</evidence>
<evidence type="ECO:0000313" key="9">
    <source>
        <dbReference type="Proteomes" id="UP001161691"/>
    </source>
</evidence>
<evidence type="ECO:0000256" key="6">
    <source>
        <dbReference type="SAM" id="SignalP"/>
    </source>
</evidence>
<accession>A0ABT6TCS1</accession>
<evidence type="ECO:0000256" key="2">
    <source>
        <dbReference type="ARBA" id="ARBA00008814"/>
    </source>
</evidence>
<comment type="subcellular location">
    <subcellularLocation>
        <location evidence="1">Cell envelope</location>
    </subcellularLocation>
</comment>
<dbReference type="PROSITE" id="PS51257">
    <property type="entry name" value="PROKAR_LIPOPROTEIN"/>
    <property type="match status" value="1"/>
</dbReference>
<reference evidence="8" key="1">
    <citation type="submission" date="2023-04" db="EMBL/GenBank/DDBJ databases">
        <title>Comparative genomic analysis of Cohnella hashimotonis sp. nov., isolated from the International Space Station.</title>
        <authorList>
            <person name="Venkateswaran K."/>
            <person name="Simpson A."/>
        </authorList>
    </citation>
    <scope>NUCLEOTIDE SEQUENCE</scope>
    <source>
        <strain evidence="8">F6_2S_P_1</strain>
    </source>
</reference>
<protein>
    <submittedName>
        <fullName evidence="8">ABC transporter substrate-binding protein</fullName>
    </submittedName>
</protein>
<dbReference type="Gene3D" id="3.40.50.1980">
    <property type="entry name" value="Nitrogenase molybdenum iron protein domain"/>
    <property type="match status" value="2"/>
</dbReference>
<organism evidence="8 9">
    <name type="scientific">Cohnella hashimotonis</name>
    <dbReference type="NCBI Taxonomy" id="2826895"/>
    <lineage>
        <taxon>Bacteria</taxon>
        <taxon>Bacillati</taxon>
        <taxon>Bacillota</taxon>
        <taxon>Bacilli</taxon>
        <taxon>Bacillales</taxon>
        <taxon>Paenibacillaceae</taxon>
        <taxon>Cohnella</taxon>
    </lineage>
</organism>
<evidence type="ECO:0000256" key="4">
    <source>
        <dbReference type="ARBA" id="ARBA00022729"/>
    </source>
</evidence>
<proteinExistence type="inferred from homology"/>
<name>A0ABT6TCS1_9BACL</name>
<dbReference type="PANTHER" id="PTHR30532:SF26">
    <property type="entry name" value="IRON(3+)-HYDROXAMATE-BINDING PROTEIN FHUD"/>
    <property type="match status" value="1"/>
</dbReference>
<feature type="domain" description="Fe/B12 periplasmic-binding" evidence="7">
    <location>
        <begin position="71"/>
        <end position="334"/>
    </location>
</feature>
<keyword evidence="3" id="KW-0813">Transport</keyword>
<comment type="similarity">
    <text evidence="2">Belongs to the bacterial solute-binding protein 8 family.</text>
</comment>
<dbReference type="InterPro" id="IPR002491">
    <property type="entry name" value="ABC_transptr_periplasmic_BD"/>
</dbReference>
<evidence type="ECO:0000259" key="7">
    <source>
        <dbReference type="PROSITE" id="PS50983"/>
    </source>
</evidence>
<keyword evidence="4 6" id="KW-0732">Signal</keyword>
<dbReference type="PANTHER" id="PTHR30532">
    <property type="entry name" value="IRON III DICITRATE-BINDING PERIPLASMIC PROTEIN"/>
    <property type="match status" value="1"/>
</dbReference>
<dbReference type="InterPro" id="IPR051313">
    <property type="entry name" value="Bact_iron-sidero_bind"/>
</dbReference>
<dbReference type="EMBL" id="JAGRPV010000001">
    <property type="protein sequence ID" value="MDI4644628.1"/>
    <property type="molecule type" value="Genomic_DNA"/>
</dbReference>
<evidence type="ECO:0000313" key="8">
    <source>
        <dbReference type="EMBL" id="MDI4644628.1"/>
    </source>
</evidence>
<dbReference type="SUPFAM" id="SSF53807">
    <property type="entry name" value="Helical backbone' metal receptor"/>
    <property type="match status" value="1"/>
</dbReference>
<dbReference type="RefSeq" id="WP_282907619.1">
    <property type="nucleotide sequence ID" value="NZ_JAGRPV010000001.1"/>
</dbReference>
<dbReference type="PROSITE" id="PS50983">
    <property type="entry name" value="FE_B12_PBP"/>
    <property type="match status" value="1"/>
</dbReference>
<feature type="chain" id="PRO_5045801270" evidence="6">
    <location>
        <begin position="31"/>
        <end position="334"/>
    </location>
</feature>
<evidence type="ECO:0000256" key="3">
    <source>
        <dbReference type="ARBA" id="ARBA00022448"/>
    </source>
</evidence>
<feature type="region of interest" description="Disordered" evidence="5">
    <location>
        <begin position="32"/>
        <end position="51"/>
    </location>
</feature>
<gene>
    <name evidence="8" type="ORF">KB449_06615</name>
</gene>
<evidence type="ECO:0000256" key="5">
    <source>
        <dbReference type="SAM" id="MobiDB-lite"/>
    </source>
</evidence>
<keyword evidence="9" id="KW-1185">Reference proteome</keyword>
<feature type="compositionally biased region" description="Low complexity" evidence="5">
    <location>
        <begin position="32"/>
        <end position="48"/>
    </location>
</feature>
<comment type="caution">
    <text evidence="8">The sequence shown here is derived from an EMBL/GenBank/DDBJ whole genome shotgun (WGS) entry which is preliminary data.</text>
</comment>
<dbReference type="Proteomes" id="UP001161691">
    <property type="component" value="Unassembled WGS sequence"/>
</dbReference>
<feature type="signal peptide" evidence="6">
    <location>
        <begin position="1"/>
        <end position="30"/>
    </location>
</feature>
<dbReference type="Pfam" id="PF01497">
    <property type="entry name" value="Peripla_BP_2"/>
    <property type="match status" value="1"/>
</dbReference>
<sequence length="334" mass="36484">MFARTKPWRLAVICMFVLLLLAGCGKNSNAGNGNEAAGSSPAPSSQAADRGADTTVYKDALDREVTIPARPQRIVTTQYLPELLAVGVKPIGVVSHLLTGFVSVKDEIDGIEDIGPANNINLEKTLELKPDLIIAADWDKDQLDKLQAIAPTVVVAWEGEDAFAHLDQVAALLGKTEQAEDWKRAFDEKAASAAEKLKAFVKPGETFGVVVIGGYEKGQLRVYGSGNVGYTLFETLGFPMTDVVKQEWDKGGHELGIQLSLEKLPEFASADRLFLVKFDNDPDFADQVLNSALWKKLPAVQNGRVYEVSDTLWFSYDVLSFDKQLDDAIRLLAK</sequence>